<name>A0ABQ8FU20_9PEZI</name>
<accession>A0ABQ8FU20</accession>
<keyword evidence="1" id="KW-0732">Signal</keyword>
<reference evidence="2 3" key="1">
    <citation type="journal article" date="2021" name="Nat. Commun.">
        <title>Genetic determinants of endophytism in the Arabidopsis root mycobiome.</title>
        <authorList>
            <person name="Mesny F."/>
            <person name="Miyauchi S."/>
            <person name="Thiergart T."/>
            <person name="Pickel B."/>
            <person name="Atanasova L."/>
            <person name="Karlsson M."/>
            <person name="Huettel B."/>
            <person name="Barry K.W."/>
            <person name="Haridas S."/>
            <person name="Chen C."/>
            <person name="Bauer D."/>
            <person name="Andreopoulos W."/>
            <person name="Pangilinan J."/>
            <person name="LaButti K."/>
            <person name="Riley R."/>
            <person name="Lipzen A."/>
            <person name="Clum A."/>
            <person name="Drula E."/>
            <person name="Henrissat B."/>
            <person name="Kohler A."/>
            <person name="Grigoriev I.V."/>
            <person name="Martin F.M."/>
            <person name="Hacquard S."/>
        </authorList>
    </citation>
    <scope>NUCLEOTIDE SEQUENCE [LARGE SCALE GENOMIC DNA]</scope>
    <source>
        <strain evidence="2 3">MPI-SDFR-AT-0080</strain>
    </source>
</reference>
<protein>
    <submittedName>
        <fullName evidence="2">Uncharacterized protein</fullName>
    </submittedName>
</protein>
<dbReference type="EMBL" id="JAGTJR010000076">
    <property type="protein sequence ID" value="KAH7015968.1"/>
    <property type="molecule type" value="Genomic_DNA"/>
</dbReference>
<evidence type="ECO:0000313" key="3">
    <source>
        <dbReference type="Proteomes" id="UP000774617"/>
    </source>
</evidence>
<feature type="chain" id="PRO_5047087890" evidence="1">
    <location>
        <begin position="21"/>
        <end position="124"/>
    </location>
</feature>
<organism evidence="2 3">
    <name type="scientific">Macrophomina phaseolina</name>
    <dbReference type="NCBI Taxonomy" id="35725"/>
    <lineage>
        <taxon>Eukaryota</taxon>
        <taxon>Fungi</taxon>
        <taxon>Dikarya</taxon>
        <taxon>Ascomycota</taxon>
        <taxon>Pezizomycotina</taxon>
        <taxon>Dothideomycetes</taxon>
        <taxon>Dothideomycetes incertae sedis</taxon>
        <taxon>Botryosphaeriales</taxon>
        <taxon>Botryosphaeriaceae</taxon>
        <taxon>Macrophomina</taxon>
    </lineage>
</organism>
<sequence length="124" mass="13551">MKSTTILAATLATVLPVVMAAETIQVQCTPSYNEAGKRDISWGDVQWAVLNRKADLRLPAGFWDGRVRNCCAPGRLRDDLGCIDAFVFKYNHPYTAGTTYLANGGVTCVKIDAGQTYTHFTECS</sequence>
<feature type="signal peptide" evidence="1">
    <location>
        <begin position="1"/>
        <end position="20"/>
    </location>
</feature>
<dbReference type="Proteomes" id="UP000774617">
    <property type="component" value="Unassembled WGS sequence"/>
</dbReference>
<evidence type="ECO:0000313" key="2">
    <source>
        <dbReference type="EMBL" id="KAH7015968.1"/>
    </source>
</evidence>
<keyword evidence="3" id="KW-1185">Reference proteome</keyword>
<evidence type="ECO:0000256" key="1">
    <source>
        <dbReference type="SAM" id="SignalP"/>
    </source>
</evidence>
<gene>
    <name evidence="2" type="ORF">B0J12DRAFT_790719</name>
</gene>
<proteinExistence type="predicted"/>
<comment type="caution">
    <text evidence="2">The sequence shown here is derived from an EMBL/GenBank/DDBJ whole genome shotgun (WGS) entry which is preliminary data.</text>
</comment>